<organism evidence="1 2">
    <name type="scientific">Neoroseomonas soli</name>
    <dbReference type="NCBI Taxonomy" id="1081025"/>
    <lineage>
        <taxon>Bacteria</taxon>
        <taxon>Pseudomonadati</taxon>
        <taxon>Pseudomonadota</taxon>
        <taxon>Alphaproteobacteria</taxon>
        <taxon>Acetobacterales</taxon>
        <taxon>Acetobacteraceae</taxon>
        <taxon>Neoroseomonas</taxon>
    </lineage>
</organism>
<dbReference type="RefSeq" id="WP_211863650.1">
    <property type="nucleotide sequence ID" value="NZ_JAAEDM010000063.1"/>
</dbReference>
<evidence type="ECO:0000313" key="2">
    <source>
        <dbReference type="Proteomes" id="UP001138751"/>
    </source>
</evidence>
<name>A0A9X9X1G1_9PROT</name>
<gene>
    <name evidence="1" type="ORF">GXW76_18845</name>
</gene>
<evidence type="ECO:0000313" key="1">
    <source>
        <dbReference type="EMBL" id="MBR0673240.1"/>
    </source>
</evidence>
<accession>A0A9X9X1G1</accession>
<proteinExistence type="predicted"/>
<reference evidence="1" key="1">
    <citation type="submission" date="2020-01" db="EMBL/GenBank/DDBJ databases">
        <authorList>
            <person name="Rat A."/>
        </authorList>
    </citation>
    <scope>NUCLEOTIDE SEQUENCE</scope>
    <source>
        <strain evidence="1">LMG 31231</strain>
    </source>
</reference>
<dbReference type="EMBL" id="JAAEDM010000063">
    <property type="protein sequence ID" value="MBR0673240.1"/>
    <property type="molecule type" value="Genomic_DNA"/>
</dbReference>
<dbReference type="AlphaFoldDB" id="A0A9X9X1G1"/>
<keyword evidence="2" id="KW-1185">Reference proteome</keyword>
<comment type="caution">
    <text evidence="1">The sequence shown here is derived from an EMBL/GenBank/DDBJ whole genome shotgun (WGS) entry which is preliminary data.</text>
</comment>
<sequence length="51" mass="5693">MTVFTAEKLPGGRRSGPEWFRHIAGNALAARNAKRAPLSWKDELARLYPPS</sequence>
<protein>
    <submittedName>
        <fullName evidence="1">Uncharacterized protein</fullName>
    </submittedName>
</protein>
<reference evidence="1" key="2">
    <citation type="journal article" date="2021" name="Syst. Appl. Microbiol.">
        <title>Roseomonas hellenica sp. nov., isolated from roots of wild-growing Alkanna tinctoria.</title>
        <authorList>
            <person name="Rat A."/>
            <person name="Naranjo H.D."/>
            <person name="Lebbe L."/>
            <person name="Cnockaert M."/>
            <person name="Krigas N."/>
            <person name="Grigoriadou K."/>
            <person name="Maloupa E."/>
            <person name="Willems A."/>
        </authorList>
    </citation>
    <scope>NUCLEOTIDE SEQUENCE</scope>
    <source>
        <strain evidence="1">LMG 31231</strain>
    </source>
</reference>
<dbReference type="Proteomes" id="UP001138751">
    <property type="component" value="Unassembled WGS sequence"/>
</dbReference>